<name>A0A067Q589_9AGAM</name>
<dbReference type="HOGENOM" id="CLU_2373091_0_0_1"/>
<evidence type="ECO:0000313" key="2">
    <source>
        <dbReference type="EMBL" id="KDQ61315.1"/>
    </source>
</evidence>
<organism evidence="2 3">
    <name type="scientific">Jaapia argillacea MUCL 33604</name>
    <dbReference type="NCBI Taxonomy" id="933084"/>
    <lineage>
        <taxon>Eukaryota</taxon>
        <taxon>Fungi</taxon>
        <taxon>Dikarya</taxon>
        <taxon>Basidiomycota</taxon>
        <taxon>Agaricomycotina</taxon>
        <taxon>Agaricomycetes</taxon>
        <taxon>Agaricomycetidae</taxon>
        <taxon>Jaapiales</taxon>
        <taxon>Jaapiaceae</taxon>
        <taxon>Jaapia</taxon>
    </lineage>
</organism>
<feature type="compositionally biased region" description="Polar residues" evidence="1">
    <location>
        <begin position="1"/>
        <end position="19"/>
    </location>
</feature>
<evidence type="ECO:0000313" key="3">
    <source>
        <dbReference type="Proteomes" id="UP000027265"/>
    </source>
</evidence>
<dbReference type="Proteomes" id="UP000027265">
    <property type="component" value="Unassembled WGS sequence"/>
</dbReference>
<reference evidence="3" key="1">
    <citation type="journal article" date="2014" name="Proc. Natl. Acad. Sci. U.S.A.">
        <title>Extensive sampling of basidiomycete genomes demonstrates inadequacy of the white-rot/brown-rot paradigm for wood decay fungi.</title>
        <authorList>
            <person name="Riley R."/>
            <person name="Salamov A.A."/>
            <person name="Brown D.W."/>
            <person name="Nagy L.G."/>
            <person name="Floudas D."/>
            <person name="Held B.W."/>
            <person name="Levasseur A."/>
            <person name="Lombard V."/>
            <person name="Morin E."/>
            <person name="Otillar R."/>
            <person name="Lindquist E.A."/>
            <person name="Sun H."/>
            <person name="LaButti K.M."/>
            <person name="Schmutz J."/>
            <person name="Jabbour D."/>
            <person name="Luo H."/>
            <person name="Baker S.E."/>
            <person name="Pisabarro A.G."/>
            <person name="Walton J.D."/>
            <person name="Blanchette R.A."/>
            <person name="Henrissat B."/>
            <person name="Martin F."/>
            <person name="Cullen D."/>
            <person name="Hibbett D.S."/>
            <person name="Grigoriev I.V."/>
        </authorList>
    </citation>
    <scope>NUCLEOTIDE SEQUENCE [LARGE SCALE GENOMIC DNA]</scope>
    <source>
        <strain evidence="3">MUCL 33604</strain>
    </source>
</reference>
<dbReference type="AlphaFoldDB" id="A0A067Q589"/>
<accession>A0A067Q589</accession>
<dbReference type="OrthoDB" id="3230070at2759"/>
<keyword evidence="3" id="KW-1185">Reference proteome</keyword>
<protein>
    <submittedName>
        <fullName evidence="2">Uncharacterized protein</fullName>
    </submittedName>
</protein>
<sequence>MPNAPLSSDGPSASSLNNTKRIRDWTADPQAPTRFAGAKSLANQLPPAWKPRDHFFSMKRDVLARPAQCRTGHGFFAPGNVPCRSDILASSRSKN</sequence>
<feature type="region of interest" description="Disordered" evidence="1">
    <location>
        <begin position="1"/>
        <end position="30"/>
    </location>
</feature>
<gene>
    <name evidence="2" type="ORF">JAAARDRAFT_191402</name>
</gene>
<dbReference type="InParanoid" id="A0A067Q589"/>
<dbReference type="EMBL" id="KL197713">
    <property type="protein sequence ID" value="KDQ61315.1"/>
    <property type="molecule type" value="Genomic_DNA"/>
</dbReference>
<evidence type="ECO:0000256" key="1">
    <source>
        <dbReference type="SAM" id="MobiDB-lite"/>
    </source>
</evidence>
<proteinExistence type="predicted"/>